<evidence type="ECO:0000256" key="4">
    <source>
        <dbReference type="SAM" id="SignalP"/>
    </source>
</evidence>
<feature type="domain" description="ZP-C" evidence="5">
    <location>
        <begin position="39"/>
        <end position="164"/>
    </location>
</feature>
<reference evidence="7" key="1">
    <citation type="journal article" date="2017" name="bioRxiv">
        <title>Comparative analysis of the genomes of Stylophora pistillata and Acropora digitifera provides evidence for extensive differences between species of corals.</title>
        <authorList>
            <person name="Voolstra C.R."/>
            <person name="Li Y."/>
            <person name="Liew Y.J."/>
            <person name="Baumgarten S."/>
            <person name="Zoccola D."/>
            <person name="Flot J.-F."/>
            <person name="Tambutte S."/>
            <person name="Allemand D."/>
            <person name="Aranda M."/>
        </authorList>
    </citation>
    <scope>NUCLEOTIDE SEQUENCE [LARGE SCALE GENOMIC DNA]</scope>
</reference>
<name>A0A2B4S564_STYPI</name>
<dbReference type="InterPro" id="IPR042235">
    <property type="entry name" value="ZP-C_dom"/>
</dbReference>
<comment type="caution">
    <text evidence="6">The sequence shown here is derived from an EMBL/GenBank/DDBJ whole genome shotgun (WGS) entry which is preliminary data.</text>
</comment>
<organism evidence="6 7">
    <name type="scientific">Stylophora pistillata</name>
    <name type="common">Smooth cauliflower coral</name>
    <dbReference type="NCBI Taxonomy" id="50429"/>
    <lineage>
        <taxon>Eukaryota</taxon>
        <taxon>Metazoa</taxon>
        <taxon>Cnidaria</taxon>
        <taxon>Anthozoa</taxon>
        <taxon>Hexacorallia</taxon>
        <taxon>Scleractinia</taxon>
        <taxon>Astrocoeniina</taxon>
        <taxon>Pocilloporidae</taxon>
        <taxon>Stylophora</taxon>
    </lineage>
</organism>
<protein>
    <recommendedName>
        <fullName evidence="5">ZP-C domain-containing protein</fullName>
    </recommendedName>
</protein>
<gene>
    <name evidence="6" type="ORF">AWC38_SpisGene11497</name>
</gene>
<keyword evidence="7" id="KW-1185">Reference proteome</keyword>
<dbReference type="Pfam" id="PF00100">
    <property type="entry name" value="Zona_pellucida"/>
    <property type="match status" value="2"/>
</dbReference>
<keyword evidence="2" id="KW-1015">Disulfide bond</keyword>
<feature type="compositionally biased region" description="Polar residues" evidence="3">
    <location>
        <begin position="461"/>
        <end position="473"/>
    </location>
</feature>
<proteinExistence type="predicted"/>
<evidence type="ECO:0000313" key="6">
    <source>
        <dbReference type="EMBL" id="PFX23940.1"/>
    </source>
</evidence>
<dbReference type="Gene3D" id="2.60.40.4100">
    <property type="entry name" value="Zona pellucida, ZP-C domain"/>
    <property type="match status" value="2"/>
</dbReference>
<keyword evidence="1 4" id="KW-0732">Signal</keyword>
<sequence>MMIVLLFLKIVTSVPTRSPTIAPHRDINSLAIRANNTTQGKIQVQVGVFSSDSFTKTFKYIRFPIHLDVNSNVFVEVEVTEKGQIAIPKECHVSAFKNYNHNPVLEYELIKDYCPDKYELNYLESNAVSQAIRFKFPIRQYFGIAEQFLFIHCKVTACQRRQPPKMTATNCRTLAHYCPHRREEIQVSVGPFVVLPEELKQDEVMGLANGNIHSNEIGQDEVQVKLFDSSCFSQEYPKFPIPLGMCGYVYVEAIATQVDRVVIPEKCQLSGSKHFTDHLSSESYTLLEDSCPLGLEFDYLPTHNKAVRFRFSFDHFNASAKDFLYLHCLMTTCQRGEVPRMAHFNCLTQTQYCPHHINTEVSLGPFMVWPEGCNQEEKGVKKRTGNSSELKGANNLIFGEVKVEIFANDSFTEEVKYNRFPIHLDLSSVVFIEVEEGEDLKTKEQLSLSMLVEEVTVNSDIDNDSENSLSTDSIQEHSKRQQRISRVKTLTEKGLAYQEERQRERRKLEDQLIKNVQESHDAWKAQATYIESSIPKQLAS</sequence>
<dbReference type="InterPro" id="IPR055355">
    <property type="entry name" value="ZP-C"/>
</dbReference>
<feature type="signal peptide" evidence="4">
    <location>
        <begin position="1"/>
        <end position="16"/>
    </location>
</feature>
<feature type="chain" id="PRO_5011976202" description="ZP-C domain-containing protein" evidence="4">
    <location>
        <begin position="17"/>
        <end position="540"/>
    </location>
</feature>
<feature type="domain" description="ZP-C" evidence="5">
    <location>
        <begin position="221"/>
        <end position="335"/>
    </location>
</feature>
<dbReference type="Proteomes" id="UP000225706">
    <property type="component" value="Unassembled WGS sequence"/>
</dbReference>
<feature type="region of interest" description="Disordered" evidence="3">
    <location>
        <begin position="461"/>
        <end position="485"/>
    </location>
</feature>
<evidence type="ECO:0000256" key="3">
    <source>
        <dbReference type="SAM" id="MobiDB-lite"/>
    </source>
</evidence>
<dbReference type="OrthoDB" id="10447130at2759"/>
<dbReference type="EMBL" id="LSMT01000191">
    <property type="protein sequence ID" value="PFX23940.1"/>
    <property type="molecule type" value="Genomic_DNA"/>
</dbReference>
<evidence type="ECO:0000256" key="1">
    <source>
        <dbReference type="ARBA" id="ARBA00022729"/>
    </source>
</evidence>
<dbReference type="PANTHER" id="PTHR14002:SF43">
    <property type="entry name" value="DELTA-LIKE PROTEIN"/>
    <property type="match status" value="1"/>
</dbReference>
<evidence type="ECO:0000259" key="5">
    <source>
        <dbReference type="Pfam" id="PF00100"/>
    </source>
</evidence>
<evidence type="ECO:0000313" key="7">
    <source>
        <dbReference type="Proteomes" id="UP000225706"/>
    </source>
</evidence>
<accession>A0A2B4S564</accession>
<evidence type="ECO:0000256" key="2">
    <source>
        <dbReference type="ARBA" id="ARBA00023157"/>
    </source>
</evidence>
<dbReference type="PANTHER" id="PTHR14002">
    <property type="entry name" value="ENDOGLIN/TGF-BETA RECEPTOR TYPE III"/>
    <property type="match status" value="1"/>
</dbReference>
<dbReference type="AlphaFoldDB" id="A0A2B4S564"/>